<gene>
    <name evidence="6" type="ORF">GM658_13160</name>
</gene>
<proteinExistence type="predicted"/>
<reference evidence="6 7" key="1">
    <citation type="submission" date="2019-11" db="EMBL/GenBank/DDBJ databases">
        <title>Type strains purchased from KCTC, JCM and DSMZ.</title>
        <authorList>
            <person name="Lu H."/>
        </authorList>
    </citation>
    <scope>NUCLEOTIDE SEQUENCE [LARGE SCALE GENOMIC DNA]</scope>
    <source>
        <strain evidence="6 7">JCM 31587</strain>
    </source>
</reference>
<dbReference type="RefSeq" id="WP_155454496.1">
    <property type="nucleotide sequence ID" value="NZ_WNKX01000008.1"/>
</dbReference>
<dbReference type="InterPro" id="IPR036388">
    <property type="entry name" value="WH-like_DNA-bd_sf"/>
</dbReference>
<dbReference type="InterPro" id="IPR000792">
    <property type="entry name" value="Tscrpt_reg_LuxR_C"/>
</dbReference>
<dbReference type="InterPro" id="IPR039420">
    <property type="entry name" value="WalR-like"/>
</dbReference>
<dbReference type="GO" id="GO:0000160">
    <property type="term" value="P:phosphorelay signal transduction system"/>
    <property type="evidence" value="ECO:0007669"/>
    <property type="project" value="InterPro"/>
</dbReference>
<accession>A0A6L6QGE1</accession>
<feature type="domain" description="HTH luxR-type" evidence="4">
    <location>
        <begin position="143"/>
        <end position="208"/>
    </location>
</feature>
<evidence type="ECO:0000313" key="7">
    <source>
        <dbReference type="Proteomes" id="UP000472320"/>
    </source>
</evidence>
<dbReference type="PROSITE" id="PS50110">
    <property type="entry name" value="RESPONSE_REGULATORY"/>
    <property type="match status" value="1"/>
</dbReference>
<comment type="caution">
    <text evidence="6">The sequence shown here is derived from an EMBL/GenBank/DDBJ whole genome shotgun (WGS) entry which is preliminary data.</text>
</comment>
<evidence type="ECO:0000259" key="5">
    <source>
        <dbReference type="PROSITE" id="PS50110"/>
    </source>
</evidence>
<dbReference type="GO" id="GO:0006355">
    <property type="term" value="P:regulation of DNA-templated transcription"/>
    <property type="evidence" value="ECO:0007669"/>
    <property type="project" value="InterPro"/>
</dbReference>
<dbReference type="Proteomes" id="UP000472320">
    <property type="component" value="Unassembled WGS sequence"/>
</dbReference>
<dbReference type="InterPro" id="IPR058245">
    <property type="entry name" value="NreC/VraR/RcsB-like_REC"/>
</dbReference>
<keyword evidence="7" id="KW-1185">Reference proteome</keyword>
<dbReference type="PROSITE" id="PS00622">
    <property type="entry name" value="HTH_LUXR_1"/>
    <property type="match status" value="1"/>
</dbReference>
<evidence type="ECO:0000259" key="4">
    <source>
        <dbReference type="PROSITE" id="PS50043"/>
    </source>
</evidence>
<dbReference type="SUPFAM" id="SSF52172">
    <property type="entry name" value="CheY-like"/>
    <property type="match status" value="1"/>
</dbReference>
<feature type="domain" description="Response regulatory" evidence="5">
    <location>
        <begin position="5"/>
        <end position="121"/>
    </location>
</feature>
<dbReference type="SMART" id="SM00421">
    <property type="entry name" value="HTH_LUXR"/>
    <property type="match status" value="1"/>
</dbReference>
<dbReference type="InterPro" id="IPR011006">
    <property type="entry name" value="CheY-like_superfamily"/>
</dbReference>
<dbReference type="Gene3D" id="1.10.10.10">
    <property type="entry name" value="Winged helix-like DNA-binding domain superfamily/Winged helix DNA-binding domain"/>
    <property type="match status" value="1"/>
</dbReference>
<dbReference type="InterPro" id="IPR001789">
    <property type="entry name" value="Sig_transdc_resp-reg_receiver"/>
</dbReference>
<keyword evidence="1 3" id="KW-0597">Phosphoprotein</keyword>
<dbReference type="PANTHER" id="PTHR43214:SF43">
    <property type="entry name" value="TWO-COMPONENT RESPONSE REGULATOR"/>
    <property type="match status" value="1"/>
</dbReference>
<dbReference type="SUPFAM" id="SSF46894">
    <property type="entry name" value="C-terminal effector domain of the bipartite response regulators"/>
    <property type="match status" value="1"/>
</dbReference>
<feature type="modified residue" description="4-aspartylphosphate" evidence="3">
    <location>
        <position position="55"/>
    </location>
</feature>
<dbReference type="Pfam" id="PF00072">
    <property type="entry name" value="Response_reg"/>
    <property type="match status" value="1"/>
</dbReference>
<dbReference type="AlphaFoldDB" id="A0A6L6QGE1"/>
<organism evidence="6 7">
    <name type="scientific">Massilia eburnea</name>
    <dbReference type="NCBI Taxonomy" id="1776165"/>
    <lineage>
        <taxon>Bacteria</taxon>
        <taxon>Pseudomonadati</taxon>
        <taxon>Pseudomonadota</taxon>
        <taxon>Betaproteobacteria</taxon>
        <taxon>Burkholderiales</taxon>
        <taxon>Oxalobacteraceae</taxon>
        <taxon>Telluria group</taxon>
        <taxon>Massilia</taxon>
    </lineage>
</organism>
<dbReference type="OrthoDB" id="9780593at2"/>
<dbReference type="EMBL" id="WNKX01000008">
    <property type="protein sequence ID" value="MTW11548.1"/>
    <property type="molecule type" value="Genomic_DNA"/>
</dbReference>
<evidence type="ECO:0000313" key="6">
    <source>
        <dbReference type="EMBL" id="MTW11548.1"/>
    </source>
</evidence>
<dbReference type="PANTHER" id="PTHR43214">
    <property type="entry name" value="TWO-COMPONENT RESPONSE REGULATOR"/>
    <property type="match status" value="1"/>
</dbReference>
<dbReference type="SMART" id="SM00448">
    <property type="entry name" value="REC"/>
    <property type="match status" value="1"/>
</dbReference>
<sequence>MNKIKVLLADDHPVVMGGFAMALGGFGIDVVGQARTPAEAVEACQDLTPDVAILDIRFGEQMTGMDAAREILAKAPKANIIFLTQFDQDALVKEAYRIGARALVTKDCDPAELATAVQQAAQGKLYFMPAIAERLASLSVLGEQSPQALLDERSLEIFKLMAEGLTNAEIADRLGVSSKTISNSSQAIKDKLGVERAADITRLAVRHGVLQA</sequence>
<dbReference type="PRINTS" id="PR00038">
    <property type="entry name" value="HTHLUXR"/>
</dbReference>
<dbReference type="GO" id="GO:0003677">
    <property type="term" value="F:DNA binding"/>
    <property type="evidence" value="ECO:0007669"/>
    <property type="project" value="UniProtKB-KW"/>
</dbReference>
<protein>
    <submittedName>
        <fullName evidence="6">Response regulator</fullName>
    </submittedName>
</protein>
<name>A0A6L6QGE1_9BURK</name>
<dbReference type="Gene3D" id="3.40.50.2300">
    <property type="match status" value="1"/>
</dbReference>
<dbReference type="Pfam" id="PF00196">
    <property type="entry name" value="GerE"/>
    <property type="match status" value="1"/>
</dbReference>
<dbReference type="InterPro" id="IPR016032">
    <property type="entry name" value="Sig_transdc_resp-reg_C-effctor"/>
</dbReference>
<dbReference type="CDD" id="cd17535">
    <property type="entry name" value="REC_NarL-like"/>
    <property type="match status" value="1"/>
</dbReference>
<evidence type="ECO:0000256" key="2">
    <source>
        <dbReference type="ARBA" id="ARBA00023125"/>
    </source>
</evidence>
<dbReference type="PROSITE" id="PS50043">
    <property type="entry name" value="HTH_LUXR_2"/>
    <property type="match status" value="1"/>
</dbReference>
<evidence type="ECO:0000256" key="1">
    <source>
        <dbReference type="ARBA" id="ARBA00022553"/>
    </source>
</evidence>
<evidence type="ECO:0000256" key="3">
    <source>
        <dbReference type="PROSITE-ProRule" id="PRU00169"/>
    </source>
</evidence>
<keyword evidence="2" id="KW-0238">DNA-binding</keyword>
<dbReference type="CDD" id="cd06170">
    <property type="entry name" value="LuxR_C_like"/>
    <property type="match status" value="1"/>
</dbReference>